<dbReference type="SUPFAM" id="SSF52540">
    <property type="entry name" value="P-loop containing nucleoside triphosphate hydrolases"/>
    <property type="match status" value="1"/>
</dbReference>
<dbReference type="InterPro" id="IPR051677">
    <property type="entry name" value="AfsR-DnrI-RedD_regulator"/>
</dbReference>
<organism evidence="2 3">
    <name type="scientific">Arenibacterium halophilum</name>
    <dbReference type="NCBI Taxonomy" id="2583821"/>
    <lineage>
        <taxon>Bacteria</taxon>
        <taxon>Pseudomonadati</taxon>
        <taxon>Pseudomonadota</taxon>
        <taxon>Alphaproteobacteria</taxon>
        <taxon>Rhodobacterales</taxon>
        <taxon>Paracoccaceae</taxon>
        <taxon>Arenibacterium</taxon>
    </lineage>
</organism>
<dbReference type="InterPro" id="IPR019734">
    <property type="entry name" value="TPR_rpt"/>
</dbReference>
<dbReference type="Gene3D" id="1.25.40.10">
    <property type="entry name" value="Tetratricopeptide repeat domain"/>
    <property type="match status" value="2"/>
</dbReference>
<dbReference type="Gene3D" id="1.10.10.10">
    <property type="entry name" value="Winged helix-like DNA-binding domain superfamily/Winged helix DNA-binding domain"/>
    <property type="match status" value="1"/>
</dbReference>
<accession>A0ABY2X9R2</accession>
<dbReference type="InterPro" id="IPR036388">
    <property type="entry name" value="WH-like_DNA-bd_sf"/>
</dbReference>
<gene>
    <name evidence="2" type="ORF">FGK64_08260</name>
</gene>
<sequence length="1208" mass="129444">MSRRLPGQREFIRACMRERCVKMGLRLEILGGFAITRDGAKVPLGARKPRILLGLLAVARRRTMTRQRLAALLWEDSDAEQGRVSLRQALAQIRRVGGDGWIEAEGEDLRLGPDVVTDLDAFGEALSRDDPAEAARLYRGPFLDGLDSAASDLAQAIAEHRARLASLATDALSRELERIGDSPDSAAVAHRLLGHDPLNEAAHRRLMQLDAARGMRGAVRARYEGLAAALRRDLGTDPAPETRAMYDRLRRGAGAPAAAPEPVRADAADNVTGTGSTFLLLCMEADGAPDFAEVRSIASTEGAAPVEAGPGEAAFLFSGRPLHEVSNTALRIAAVAGRSLSFGLIPSGSEDALASRLLVQARRVAAMAEPGAILVAADLAPRLGLAVQPGQRAVALQPDATRKRPDLPIIGRDTELAQIGAAIAAARAAGTSLTIHLSGEAGIGKSRLTTEIARRSAETGMAIAVARFEAFTPGSRHLAQRIVAELPDIAPRDDANSIDRAVWSWLRDARTDTQVELRMSALAPEAQQARIVDVLADALNSVARQTGLLLVLEDCHWRPMGAGDFILELVKHLQDSPAVLLLTERPGSRSLDRRLAVRSRSGLVRVALPPLPEATARNLVRAVAPDIAAPEAAIKRAAGHPLFLIRLLEANWTEGALPSSVGELVQEQVERLPEAERDALRQAAVLGVSFNLADAAAIFPDTARLRATGDLLHETDTGLAFGHDLIHLAIYEAIPEQTRQNWHAKAAAYFRGNDALLWADHALRAADGTEAGHATAAAANAMVAARRFSAAFPYIEAGLARDADPEAHAELHSCRASIRRTRGDMAGALDDYRAAHALATKAQTHVAMLTRQALVLHRLGRGEEADRALDAAEEIADAGGLSGPVRAEIHEQRGNRAFVRGDHAACMAHHSAALAAAAATGDPRGIARGHGGLGDAAYAAGRFATAYDHFTKAIETAETAGLGLVREEYMFMRAFSLFFADPGPQAFLLADVAVDSAVQCGAARTELIAREIRAEMRTANGDLTGLEQDLLAISNIATAKGETRFMKDVEALYAWLYMRRGDPQRARDRLAPFLEDAVSDAYIGAKILGHAALLAEDRETRDHWIAQGRACIARGSLAHSVLWYHASVLERAVMDGDRILAQEEMDAMQAFAAEEPIGLLSLYIRTAELLLWPSTEADRQSHAEVVSAAGLEDCALLLLSPERDYVRP</sequence>
<name>A0ABY2X9R2_9RHOB</name>
<keyword evidence="3" id="KW-1185">Reference proteome</keyword>
<comment type="caution">
    <text evidence="2">The sequence shown here is derived from an EMBL/GenBank/DDBJ whole genome shotgun (WGS) entry which is preliminary data.</text>
</comment>
<feature type="domain" description="Bacterial transcriptional activator" evidence="1">
    <location>
        <begin position="117"/>
        <end position="250"/>
    </location>
</feature>
<dbReference type="Pfam" id="PF03704">
    <property type="entry name" value="BTAD"/>
    <property type="match status" value="1"/>
</dbReference>
<evidence type="ECO:0000313" key="2">
    <source>
        <dbReference type="EMBL" id="TMV12788.1"/>
    </source>
</evidence>
<dbReference type="InterPro" id="IPR011990">
    <property type="entry name" value="TPR-like_helical_dom_sf"/>
</dbReference>
<dbReference type="PANTHER" id="PTHR35807">
    <property type="entry name" value="TRANSCRIPTIONAL REGULATOR REDD-RELATED"/>
    <property type="match status" value="1"/>
</dbReference>
<reference evidence="2 3" key="1">
    <citation type="submission" date="2019-05" db="EMBL/GenBank/DDBJ databases">
        <title>Marivita sp. nov. isolated from sea sediment.</title>
        <authorList>
            <person name="Kim W."/>
        </authorList>
    </citation>
    <scope>NUCLEOTIDE SEQUENCE [LARGE SCALE GENOMIC DNA]</scope>
    <source>
        <strain evidence="2 3">CAU 1492</strain>
    </source>
</reference>
<evidence type="ECO:0000259" key="1">
    <source>
        <dbReference type="SMART" id="SM01043"/>
    </source>
</evidence>
<dbReference type="InterPro" id="IPR027417">
    <property type="entry name" value="P-loop_NTPase"/>
</dbReference>
<protein>
    <recommendedName>
        <fullName evidence="1">Bacterial transcriptional activator domain-containing protein</fullName>
    </recommendedName>
</protein>
<dbReference type="InterPro" id="IPR016032">
    <property type="entry name" value="Sig_transdc_resp-reg_C-effctor"/>
</dbReference>
<dbReference type="InterPro" id="IPR005158">
    <property type="entry name" value="BTAD"/>
</dbReference>
<proteinExistence type="predicted"/>
<dbReference type="SMART" id="SM00028">
    <property type="entry name" value="TPR"/>
    <property type="match status" value="4"/>
</dbReference>
<dbReference type="InterPro" id="IPR041664">
    <property type="entry name" value="AAA_16"/>
</dbReference>
<dbReference type="SUPFAM" id="SSF46894">
    <property type="entry name" value="C-terminal effector domain of the bipartite response regulators"/>
    <property type="match status" value="1"/>
</dbReference>
<dbReference type="SUPFAM" id="SSF48452">
    <property type="entry name" value="TPR-like"/>
    <property type="match status" value="2"/>
</dbReference>
<dbReference type="Pfam" id="PF13191">
    <property type="entry name" value="AAA_16"/>
    <property type="match status" value="1"/>
</dbReference>
<dbReference type="EMBL" id="VCPC01000002">
    <property type="protein sequence ID" value="TMV12788.1"/>
    <property type="molecule type" value="Genomic_DNA"/>
</dbReference>
<dbReference type="SMART" id="SM01043">
    <property type="entry name" value="BTAD"/>
    <property type="match status" value="1"/>
</dbReference>
<evidence type="ECO:0000313" key="3">
    <source>
        <dbReference type="Proteomes" id="UP001191082"/>
    </source>
</evidence>
<dbReference type="Proteomes" id="UP001191082">
    <property type="component" value="Unassembled WGS sequence"/>
</dbReference>